<reference evidence="4" key="2">
    <citation type="submission" date="2013-12" db="EMBL/GenBank/DDBJ databases">
        <title>Evolution of pathogenesis and genome organization in the Tremellales.</title>
        <authorList>
            <person name="Cuomo C."/>
            <person name="Litvintseva A."/>
            <person name="Heitman J."/>
            <person name="Chen Y."/>
            <person name="Sun S."/>
            <person name="Springer D."/>
            <person name="Dromer F."/>
            <person name="Young S."/>
            <person name="Zeng Q."/>
            <person name="Chapman S."/>
            <person name="Gujja S."/>
            <person name="Saif S."/>
            <person name="Birren B."/>
        </authorList>
    </citation>
    <scope>NUCLEOTIDE SEQUENCE [LARGE SCALE GENOMIC DNA]</scope>
    <source>
        <strain evidence="4">BCC8398</strain>
    </source>
</reference>
<gene>
    <name evidence="3" type="ORF">I316_05429</name>
</gene>
<keyword evidence="2" id="KW-0472">Membrane</keyword>
<keyword evidence="4" id="KW-1185">Reference proteome</keyword>
<name>A0A1B9GP61_9TREE</name>
<evidence type="ECO:0000313" key="3">
    <source>
        <dbReference type="EMBL" id="OCF32793.1"/>
    </source>
</evidence>
<dbReference type="AlphaFoldDB" id="A0A1B9GP61"/>
<organism evidence="3 4">
    <name type="scientific">Kwoniella heveanensis BCC8398</name>
    <dbReference type="NCBI Taxonomy" id="1296120"/>
    <lineage>
        <taxon>Eukaryota</taxon>
        <taxon>Fungi</taxon>
        <taxon>Dikarya</taxon>
        <taxon>Basidiomycota</taxon>
        <taxon>Agaricomycotina</taxon>
        <taxon>Tremellomycetes</taxon>
        <taxon>Tremellales</taxon>
        <taxon>Cryptococcaceae</taxon>
        <taxon>Kwoniella</taxon>
    </lineage>
</organism>
<accession>A0A1B9GP61</accession>
<reference evidence="3 4" key="1">
    <citation type="submission" date="2013-07" db="EMBL/GenBank/DDBJ databases">
        <title>The Genome Sequence of Cryptococcus heveanensis BCC8398.</title>
        <authorList>
            <consortium name="The Broad Institute Genome Sequencing Platform"/>
            <person name="Cuomo C."/>
            <person name="Litvintseva A."/>
            <person name="Chen Y."/>
            <person name="Heitman J."/>
            <person name="Sun S."/>
            <person name="Springer D."/>
            <person name="Dromer F."/>
            <person name="Young S.K."/>
            <person name="Zeng Q."/>
            <person name="Gargeya S."/>
            <person name="Fitzgerald M."/>
            <person name="Abouelleil A."/>
            <person name="Alvarado L."/>
            <person name="Berlin A.M."/>
            <person name="Chapman S.B."/>
            <person name="Dewar J."/>
            <person name="Goldberg J."/>
            <person name="Griggs A."/>
            <person name="Gujja S."/>
            <person name="Hansen M."/>
            <person name="Howarth C."/>
            <person name="Imamovic A."/>
            <person name="Larimer J."/>
            <person name="McCowan C."/>
            <person name="Murphy C."/>
            <person name="Pearson M."/>
            <person name="Priest M."/>
            <person name="Roberts A."/>
            <person name="Saif S."/>
            <person name="Shea T."/>
            <person name="Sykes S."/>
            <person name="Wortman J."/>
            <person name="Nusbaum C."/>
            <person name="Birren B."/>
        </authorList>
    </citation>
    <scope>NUCLEOTIDE SEQUENCE [LARGE SCALE GENOMIC DNA]</scope>
    <source>
        <strain evidence="3 4">BCC8398</strain>
    </source>
</reference>
<feature type="compositionally biased region" description="Polar residues" evidence="1">
    <location>
        <begin position="96"/>
        <end position="110"/>
    </location>
</feature>
<proteinExistence type="predicted"/>
<dbReference type="OrthoDB" id="2563554at2759"/>
<sequence length="160" mass="17870">MRTPFPSVQLAFSPTLTMSISWFILSLVLDLNRSTHALDFNPDPREIQNDIPNIQPLCAYNDVRDDDHDHGHLHDHDPIDAFKWVTEPGDFFDNAESATDATDADLSNPSTDPPAEPPVQYQYLGCISFEGYSDLLRHHGVRGLKEPSRANCLSSVGSLH</sequence>
<protein>
    <submittedName>
        <fullName evidence="3">Uncharacterized protein</fullName>
    </submittedName>
</protein>
<evidence type="ECO:0000256" key="1">
    <source>
        <dbReference type="SAM" id="MobiDB-lite"/>
    </source>
</evidence>
<dbReference type="EMBL" id="KV700128">
    <property type="protein sequence ID" value="OCF32793.1"/>
    <property type="molecule type" value="Genomic_DNA"/>
</dbReference>
<dbReference type="Proteomes" id="UP000092666">
    <property type="component" value="Unassembled WGS sequence"/>
</dbReference>
<feature type="transmembrane region" description="Helical" evidence="2">
    <location>
        <begin position="12"/>
        <end position="31"/>
    </location>
</feature>
<evidence type="ECO:0000256" key="2">
    <source>
        <dbReference type="SAM" id="Phobius"/>
    </source>
</evidence>
<keyword evidence="2" id="KW-1133">Transmembrane helix</keyword>
<keyword evidence="2" id="KW-0812">Transmembrane</keyword>
<evidence type="ECO:0000313" key="4">
    <source>
        <dbReference type="Proteomes" id="UP000092666"/>
    </source>
</evidence>
<feature type="region of interest" description="Disordered" evidence="1">
    <location>
        <begin position="94"/>
        <end position="119"/>
    </location>
</feature>